<name>A0ABR7VJI0_VIRHA</name>
<evidence type="ECO:0000313" key="1">
    <source>
        <dbReference type="EMBL" id="MBD1221405.1"/>
    </source>
</evidence>
<evidence type="ECO:0008006" key="3">
    <source>
        <dbReference type="Google" id="ProtNLM"/>
    </source>
</evidence>
<gene>
    <name evidence="1" type="ORF">IC602_02125</name>
</gene>
<evidence type="ECO:0000313" key="2">
    <source>
        <dbReference type="Proteomes" id="UP000621631"/>
    </source>
</evidence>
<organism evidence="1 2">
    <name type="scientific">Virgibacillus halodenitrificans</name>
    <name type="common">Bacillus halodenitrificans</name>
    <dbReference type="NCBI Taxonomy" id="1482"/>
    <lineage>
        <taxon>Bacteria</taxon>
        <taxon>Bacillati</taxon>
        <taxon>Bacillota</taxon>
        <taxon>Bacilli</taxon>
        <taxon>Bacillales</taxon>
        <taxon>Bacillaceae</taxon>
        <taxon>Virgibacillus</taxon>
    </lineage>
</organism>
<comment type="caution">
    <text evidence="1">The sequence shown here is derived from an EMBL/GenBank/DDBJ whole genome shotgun (WGS) entry which is preliminary data.</text>
</comment>
<keyword evidence="2" id="KW-1185">Reference proteome</keyword>
<sequence length="71" mass="8022">MVNSKLKVEVSSGAVKTYARPSKRAIIVNEYTKGAELTVYHFIKGWYELRPVDVDGIMNTEFISSEDVNLI</sequence>
<dbReference type="Proteomes" id="UP000621631">
    <property type="component" value="Unassembled WGS sequence"/>
</dbReference>
<protein>
    <recommendedName>
        <fullName evidence="3">SH3 domain-containing protein</fullName>
    </recommendedName>
</protein>
<dbReference type="EMBL" id="JACWEZ010000001">
    <property type="protein sequence ID" value="MBD1221405.1"/>
    <property type="molecule type" value="Genomic_DNA"/>
</dbReference>
<accession>A0ABR7VJI0</accession>
<reference evidence="1 2" key="1">
    <citation type="submission" date="2020-09" db="EMBL/GenBank/DDBJ databases">
        <title>Draft Genome Sequences of Oil-Oxidizing Bacteria Halomonas titanicae, Marinobacter lutaoensis, and Virgibacillus halodenitrificans Isolated from Highly Saline Environments.</title>
        <authorList>
            <person name="Grouzdev D.S."/>
            <person name="Sokolova D.S."/>
            <person name="Semenova E.M."/>
            <person name="Borzenkov I.A."/>
            <person name="Bidzhieva S.K."/>
            <person name="Poltaraus A.B."/>
            <person name="Nazina T.N."/>
        </authorList>
    </citation>
    <scope>NUCLEOTIDE SEQUENCE [LARGE SCALE GENOMIC DNA]</scope>
    <source>
        <strain evidence="1 2">VKM B-3472D</strain>
    </source>
</reference>
<proteinExistence type="predicted"/>